<evidence type="ECO:0000313" key="2">
    <source>
        <dbReference type="EMBL" id="KAK6984599.1"/>
    </source>
</evidence>
<keyword evidence="3" id="KW-1185">Reference proteome</keyword>
<keyword evidence="1" id="KW-1133">Transmembrane helix</keyword>
<gene>
    <name evidence="2" type="ORF">R3P38DRAFT_3452194</name>
</gene>
<evidence type="ECO:0000256" key="1">
    <source>
        <dbReference type="SAM" id="Phobius"/>
    </source>
</evidence>
<sequence length="217" mass="23590">MTAKMLSLSPGVKFLAPLLIYVFSKPIGFGVGAYYLSRSFDIQIPIWATVLVAAASLPLYVTYRVVKRDARQRREAEAMGARLAPRISGTGFGHHNASVRTNEARAHALINSTTLLGAYDSQTRERLRSPNLGKALTEGEREKAEFRKIDDEDEDVWVKVRVPRGKAGSKLKRLNAARAKCGAPTPPSSSSRRSFCVAGVRASEEGFGVGVEGEGEP</sequence>
<organism evidence="2 3">
    <name type="scientific">Favolaschia claudopus</name>
    <dbReference type="NCBI Taxonomy" id="2862362"/>
    <lineage>
        <taxon>Eukaryota</taxon>
        <taxon>Fungi</taxon>
        <taxon>Dikarya</taxon>
        <taxon>Basidiomycota</taxon>
        <taxon>Agaricomycotina</taxon>
        <taxon>Agaricomycetes</taxon>
        <taxon>Agaricomycetidae</taxon>
        <taxon>Agaricales</taxon>
        <taxon>Marasmiineae</taxon>
        <taxon>Mycenaceae</taxon>
        <taxon>Favolaschia</taxon>
    </lineage>
</organism>
<dbReference type="EMBL" id="JAWWNJ010000136">
    <property type="protein sequence ID" value="KAK6984599.1"/>
    <property type="molecule type" value="Genomic_DNA"/>
</dbReference>
<keyword evidence="1" id="KW-0472">Membrane</keyword>
<name>A0AAV9ZK64_9AGAR</name>
<reference evidence="2 3" key="1">
    <citation type="journal article" date="2024" name="J Genomics">
        <title>Draft genome sequencing and assembly of Favolaschia claudopus CIRM-BRFM 2984 isolated from oak limbs.</title>
        <authorList>
            <person name="Navarro D."/>
            <person name="Drula E."/>
            <person name="Chaduli D."/>
            <person name="Cazenave R."/>
            <person name="Ahrendt S."/>
            <person name="Wang J."/>
            <person name="Lipzen A."/>
            <person name="Daum C."/>
            <person name="Barry K."/>
            <person name="Grigoriev I.V."/>
            <person name="Favel A."/>
            <person name="Rosso M.N."/>
            <person name="Martin F."/>
        </authorList>
    </citation>
    <scope>NUCLEOTIDE SEQUENCE [LARGE SCALE GENOMIC DNA]</scope>
    <source>
        <strain evidence="2 3">CIRM-BRFM 2984</strain>
    </source>
</reference>
<dbReference type="Proteomes" id="UP001362999">
    <property type="component" value="Unassembled WGS sequence"/>
</dbReference>
<feature type="transmembrane region" description="Helical" evidence="1">
    <location>
        <begin position="42"/>
        <end position="63"/>
    </location>
</feature>
<accession>A0AAV9ZK64</accession>
<comment type="caution">
    <text evidence="2">The sequence shown here is derived from an EMBL/GenBank/DDBJ whole genome shotgun (WGS) entry which is preliminary data.</text>
</comment>
<evidence type="ECO:0000313" key="3">
    <source>
        <dbReference type="Proteomes" id="UP001362999"/>
    </source>
</evidence>
<proteinExistence type="predicted"/>
<protein>
    <submittedName>
        <fullName evidence="2">Uncharacterized protein</fullName>
    </submittedName>
</protein>
<feature type="transmembrane region" description="Helical" evidence="1">
    <location>
        <begin position="12"/>
        <end position="36"/>
    </location>
</feature>
<dbReference type="AlphaFoldDB" id="A0AAV9ZK64"/>
<keyword evidence="1" id="KW-0812">Transmembrane</keyword>